<comment type="caution">
    <text evidence="11">The sequence shown here is derived from an EMBL/GenBank/DDBJ whole genome shotgun (WGS) entry which is preliminary data.</text>
</comment>
<keyword evidence="12" id="KW-1185">Reference proteome</keyword>
<keyword evidence="9" id="KW-0732">Signal</keyword>
<accession>A0ABW2XXE2</accession>
<sequence length="641" mass="69687">MRRRFPWSGAGAITLAAGLLATTALPAAAAGPAGPPRAPAAGAVVKDGETQPVFSRADAVTQTVNIETTVDSDRDGVRDRVQMRIMRPRETDTAGLKVPTILEASPYWAGILDVPNHNVDIDDPRSRALATTKRSLADVFPGIYDNYFLPRGYAVANLDSIGTGGSTGCPTSGDRSEQAGAKAAVDWLNGRARGWAPDGTPVTAGWSTGDTGMIGQSYNGTLPNMAAATGVPGLKAIVPIAAISSWYDYYRANGGVVAPGGYQGEDLDVLARAVLTRKNPEVCAKIMDEIEATQDRETGDYGRVWAERDYVGQARRVRAAVMVVHGLNDWNVKVKNSVQWWNALKEAGVPRKLWLHQGNHSTPFRWRVEEWLRQIHHWFDRYLYGVRNGIEREPRVDVQHADGTWETARDWPVPGTRTVPLSLNAGPAGQPGTLDLRPRRGALQSFVDAGKTRTAEQLLAGEDQADPNRLAYLTPALTRAVRVDGTPAVSVRASLDGRSPYLTALLVDYGTDARPTGARVDTGERVCYGQSVEGDEGCTTRQALRTETAPFKIITRGWLDARNRHSPSRTEPIAPGRQYDFRWDFQPTDYVVKAGHRLGVIVLSTDHDYTLRYPAGTKVTVQPGTSRVLLPLARGGDEALD</sequence>
<evidence type="ECO:0000313" key="12">
    <source>
        <dbReference type="Proteomes" id="UP001597063"/>
    </source>
</evidence>
<evidence type="ECO:0000259" key="10">
    <source>
        <dbReference type="SMART" id="SM00939"/>
    </source>
</evidence>
<organism evidence="11 12">
    <name type="scientific">Actinomadura fibrosa</name>
    <dbReference type="NCBI Taxonomy" id="111802"/>
    <lineage>
        <taxon>Bacteria</taxon>
        <taxon>Bacillati</taxon>
        <taxon>Actinomycetota</taxon>
        <taxon>Actinomycetes</taxon>
        <taxon>Streptosporangiales</taxon>
        <taxon>Thermomonosporaceae</taxon>
        <taxon>Actinomadura</taxon>
    </lineage>
</organism>
<evidence type="ECO:0000256" key="4">
    <source>
        <dbReference type="ARBA" id="ARBA00022438"/>
    </source>
</evidence>
<dbReference type="PRINTS" id="PR00923">
    <property type="entry name" value="LACTOPTASE"/>
</dbReference>
<feature type="chain" id="PRO_5047304880" description="Xaa-Pro dipeptidyl-peptidase" evidence="9">
    <location>
        <begin position="30"/>
        <end position="641"/>
    </location>
</feature>
<dbReference type="Gene3D" id="3.40.50.1820">
    <property type="entry name" value="alpha/beta hydrolase"/>
    <property type="match status" value="1"/>
</dbReference>
<keyword evidence="6" id="KW-0378">Hydrolase</keyword>
<evidence type="ECO:0000256" key="7">
    <source>
        <dbReference type="ARBA" id="ARBA00022825"/>
    </source>
</evidence>
<proteinExistence type="inferred from homology"/>
<dbReference type="SUPFAM" id="SSF53474">
    <property type="entry name" value="alpha/beta-Hydrolases"/>
    <property type="match status" value="1"/>
</dbReference>
<feature type="domain" description="Xaa-Pro dipeptidyl-peptidase C-terminal" evidence="10">
    <location>
        <begin position="376"/>
        <end position="629"/>
    </location>
</feature>
<dbReference type="SUPFAM" id="SSF49785">
    <property type="entry name" value="Galactose-binding domain-like"/>
    <property type="match status" value="1"/>
</dbReference>
<evidence type="ECO:0000256" key="1">
    <source>
        <dbReference type="ARBA" id="ARBA00000123"/>
    </source>
</evidence>
<dbReference type="InterPro" id="IPR008252">
    <property type="entry name" value="Pept_S15_Xpro"/>
</dbReference>
<dbReference type="RefSeq" id="WP_378325251.1">
    <property type="nucleotide sequence ID" value="NZ_JBHTGP010000018.1"/>
</dbReference>
<dbReference type="InterPro" id="IPR008979">
    <property type="entry name" value="Galactose-bd-like_sf"/>
</dbReference>
<reference evidence="12" key="1">
    <citation type="journal article" date="2019" name="Int. J. Syst. Evol. Microbiol.">
        <title>The Global Catalogue of Microorganisms (GCM) 10K type strain sequencing project: providing services to taxonomists for standard genome sequencing and annotation.</title>
        <authorList>
            <consortium name="The Broad Institute Genomics Platform"/>
            <consortium name="The Broad Institute Genome Sequencing Center for Infectious Disease"/>
            <person name="Wu L."/>
            <person name="Ma J."/>
        </authorList>
    </citation>
    <scope>NUCLEOTIDE SEQUENCE [LARGE SCALE GENOMIC DNA]</scope>
    <source>
        <strain evidence="12">JCM 9371</strain>
    </source>
</reference>
<dbReference type="Pfam" id="PF08530">
    <property type="entry name" value="PepX_C"/>
    <property type="match status" value="1"/>
</dbReference>
<dbReference type="Gene3D" id="1.10.246.70">
    <property type="match status" value="1"/>
</dbReference>
<evidence type="ECO:0000256" key="2">
    <source>
        <dbReference type="ARBA" id="ARBA00010819"/>
    </source>
</evidence>
<dbReference type="InterPro" id="IPR000383">
    <property type="entry name" value="Xaa-Pro-like_dom"/>
</dbReference>
<protein>
    <recommendedName>
        <fullName evidence="3">Xaa-Pro dipeptidyl-peptidase</fullName>
        <ecNumber evidence="3">3.4.14.11</ecNumber>
    </recommendedName>
    <alternativeName>
        <fullName evidence="8">X-prolyl-dipeptidyl aminopeptidase</fullName>
    </alternativeName>
</protein>
<dbReference type="Proteomes" id="UP001597063">
    <property type="component" value="Unassembled WGS sequence"/>
</dbReference>
<dbReference type="NCBIfam" id="NF003780">
    <property type="entry name" value="PRK05371.1-1"/>
    <property type="match status" value="1"/>
</dbReference>
<keyword evidence="4" id="KW-0031">Aminopeptidase</keyword>
<comment type="catalytic activity">
    <reaction evidence="1">
        <text>Hydrolyzes Xaa-Pro-|- bonds to release unblocked, N-terminal dipeptides from substrates including Ala-Pro-|-p-nitroanilide and (sequentially) Tyr-Pro-|-Phe-Pro-|-Gly-Pro-|-Ile.</text>
        <dbReference type="EC" id="3.4.14.11"/>
    </reaction>
</comment>
<evidence type="ECO:0000256" key="5">
    <source>
        <dbReference type="ARBA" id="ARBA00022670"/>
    </source>
</evidence>
<evidence type="ECO:0000313" key="11">
    <source>
        <dbReference type="EMBL" id="MFD0690455.1"/>
    </source>
</evidence>
<gene>
    <name evidence="11" type="ORF">ACFQZM_38625</name>
</gene>
<name>A0ABW2XXE2_9ACTN</name>
<evidence type="ECO:0000256" key="8">
    <source>
        <dbReference type="ARBA" id="ARBA00030045"/>
    </source>
</evidence>
<evidence type="ECO:0000256" key="6">
    <source>
        <dbReference type="ARBA" id="ARBA00022801"/>
    </source>
</evidence>
<evidence type="ECO:0000256" key="3">
    <source>
        <dbReference type="ARBA" id="ARBA00012463"/>
    </source>
</evidence>
<comment type="similarity">
    <text evidence="2">Belongs to the peptidase S15 family.</text>
</comment>
<feature type="signal peptide" evidence="9">
    <location>
        <begin position="1"/>
        <end position="29"/>
    </location>
</feature>
<dbReference type="Pfam" id="PF02129">
    <property type="entry name" value="Peptidase_S15"/>
    <property type="match status" value="1"/>
</dbReference>
<keyword evidence="5" id="KW-0645">Protease</keyword>
<dbReference type="SMART" id="SM00939">
    <property type="entry name" value="PepX_C"/>
    <property type="match status" value="1"/>
</dbReference>
<keyword evidence="7" id="KW-0720">Serine protease</keyword>
<dbReference type="InterPro" id="IPR029058">
    <property type="entry name" value="AB_hydrolase_fold"/>
</dbReference>
<dbReference type="InterPro" id="IPR013736">
    <property type="entry name" value="Xaa-Pro_dipept_C"/>
</dbReference>
<dbReference type="EMBL" id="JBHTGP010000018">
    <property type="protein sequence ID" value="MFD0690455.1"/>
    <property type="molecule type" value="Genomic_DNA"/>
</dbReference>
<dbReference type="EC" id="3.4.14.11" evidence="3"/>
<dbReference type="Gene3D" id="2.60.120.260">
    <property type="entry name" value="Galactose-binding domain-like"/>
    <property type="match status" value="1"/>
</dbReference>
<evidence type="ECO:0000256" key="9">
    <source>
        <dbReference type="SAM" id="SignalP"/>
    </source>
</evidence>